<name>A0A445LUA7_GLYSO</name>
<dbReference type="EMBL" id="QZWG01000002">
    <property type="protein sequence ID" value="RZC26805.1"/>
    <property type="molecule type" value="Genomic_DNA"/>
</dbReference>
<dbReference type="Pfam" id="PF26213">
    <property type="entry name" value="TYRAAT1_C"/>
    <property type="match status" value="1"/>
</dbReference>
<dbReference type="GO" id="GO:0008977">
    <property type="term" value="F:prephenate dehydrogenase (NAD+) activity"/>
    <property type="evidence" value="ECO:0007669"/>
    <property type="project" value="UniProtKB-EC"/>
</dbReference>
<gene>
    <name evidence="2" type="ORF">D0Y65_005121</name>
</gene>
<dbReference type="PANTHER" id="PTHR43207:SF3">
    <property type="entry name" value="AROGENATE DEHYDROGENASE 1, CHLOROPLASTIC-LIKE"/>
    <property type="match status" value="1"/>
</dbReference>
<keyword evidence="2" id="KW-0560">Oxidoreductase</keyword>
<dbReference type="InterPro" id="IPR008927">
    <property type="entry name" value="6-PGluconate_DH-like_C_sf"/>
</dbReference>
<dbReference type="SUPFAM" id="SSF48179">
    <property type="entry name" value="6-phosphogluconate dehydrogenase C-terminal domain-like"/>
    <property type="match status" value="1"/>
</dbReference>
<dbReference type="GO" id="GO:0033730">
    <property type="term" value="F:arogenate dehydrogenase (NADP+) activity"/>
    <property type="evidence" value="ECO:0007669"/>
    <property type="project" value="InterPro"/>
</dbReference>
<evidence type="ECO:0000259" key="1">
    <source>
        <dbReference type="Pfam" id="PF26213"/>
    </source>
</evidence>
<dbReference type="GO" id="GO:0006571">
    <property type="term" value="P:tyrosine biosynthetic process"/>
    <property type="evidence" value="ECO:0007669"/>
    <property type="project" value="InterPro"/>
</dbReference>
<dbReference type="PANTHER" id="PTHR43207">
    <property type="entry name" value="AROGENATE DEHYDROGENASE-RELATED"/>
    <property type="match status" value="1"/>
</dbReference>
<dbReference type="EC" id="1.3.1.12" evidence="2"/>
<dbReference type="InterPro" id="IPR045011">
    <property type="entry name" value="TYRAAT1/2"/>
</dbReference>
<keyword evidence="3" id="KW-1185">Reference proteome</keyword>
<evidence type="ECO:0000313" key="3">
    <source>
        <dbReference type="Proteomes" id="UP000289340"/>
    </source>
</evidence>
<accession>A0A445LUA7</accession>
<feature type="domain" description="TYRAAT2-like C-terminal" evidence="1">
    <location>
        <begin position="29"/>
        <end position="101"/>
    </location>
</feature>
<feature type="non-terminal residue" evidence="2">
    <location>
        <position position="1"/>
    </location>
</feature>
<evidence type="ECO:0000313" key="2">
    <source>
        <dbReference type="EMBL" id="RZC26805.1"/>
    </source>
</evidence>
<comment type="caution">
    <text evidence="2">The sequence shown here is derived from an EMBL/GenBank/DDBJ whole genome shotgun (WGS) entry which is preliminary data.</text>
</comment>
<dbReference type="Proteomes" id="UP000289340">
    <property type="component" value="Chromosome 2"/>
</dbReference>
<organism evidence="2 3">
    <name type="scientific">Glycine soja</name>
    <name type="common">Wild soybean</name>
    <dbReference type="NCBI Taxonomy" id="3848"/>
    <lineage>
        <taxon>Eukaryota</taxon>
        <taxon>Viridiplantae</taxon>
        <taxon>Streptophyta</taxon>
        <taxon>Embryophyta</taxon>
        <taxon>Tracheophyta</taxon>
        <taxon>Spermatophyta</taxon>
        <taxon>Magnoliopsida</taxon>
        <taxon>eudicotyledons</taxon>
        <taxon>Gunneridae</taxon>
        <taxon>Pentapetalae</taxon>
        <taxon>rosids</taxon>
        <taxon>fabids</taxon>
        <taxon>Fabales</taxon>
        <taxon>Fabaceae</taxon>
        <taxon>Papilionoideae</taxon>
        <taxon>50 kb inversion clade</taxon>
        <taxon>NPAAA clade</taxon>
        <taxon>indigoferoid/millettioid clade</taxon>
        <taxon>Phaseoleae</taxon>
        <taxon>Glycine</taxon>
        <taxon>Glycine subgen. Soja</taxon>
    </lineage>
</organism>
<proteinExistence type="predicted"/>
<reference evidence="2 3" key="1">
    <citation type="submission" date="2018-09" db="EMBL/GenBank/DDBJ databases">
        <title>A high-quality reference genome of wild soybean provides a powerful tool to mine soybean genomes.</title>
        <authorList>
            <person name="Xie M."/>
            <person name="Chung C.Y.L."/>
            <person name="Li M.-W."/>
            <person name="Wong F.-L."/>
            <person name="Chan T.-F."/>
            <person name="Lam H.-M."/>
        </authorList>
    </citation>
    <scope>NUCLEOTIDE SEQUENCE [LARGE SCALE GENOMIC DNA]</scope>
    <source>
        <strain evidence="3">cv. W05</strain>
        <tissue evidence="2">Hypocotyl of etiolated seedlings</tissue>
    </source>
</reference>
<dbReference type="AlphaFoldDB" id="A0A445LUA7"/>
<sequence length="111" mass="12948">GCRMLQMSCEEHDKIAAKCQFITHTIGRTLAEMDIKSTPIDTKAFIFHTLVQFKDTTIRDSFDLYSGLFLHNRFALQVLENLEHALHKVKETLVQRKSERSWVQKRLNADI</sequence>
<dbReference type="InterPro" id="IPR059064">
    <property type="entry name" value="TYRAAT2_C"/>
</dbReference>
<protein>
    <submittedName>
        <fullName evidence="2">Arogenate dehydrogenase 1, chloroplastic</fullName>
        <ecNumber evidence="2">1.3.1.12</ecNumber>
    </submittedName>
</protein>